<feature type="domain" description="DUF306" evidence="1">
    <location>
        <begin position="30"/>
        <end position="134"/>
    </location>
</feature>
<dbReference type="InterPro" id="IPR005184">
    <property type="entry name" value="DUF306_Meta_HslJ"/>
</dbReference>
<proteinExistence type="predicted"/>
<organism evidence="2 3">
    <name type="scientific">Psychroflexus planctonicus</name>
    <dbReference type="NCBI Taxonomy" id="1526575"/>
    <lineage>
        <taxon>Bacteria</taxon>
        <taxon>Pseudomonadati</taxon>
        <taxon>Bacteroidota</taxon>
        <taxon>Flavobacteriia</taxon>
        <taxon>Flavobacteriales</taxon>
        <taxon>Flavobacteriaceae</taxon>
        <taxon>Psychroflexus</taxon>
    </lineage>
</organism>
<dbReference type="Proteomes" id="UP000599179">
    <property type="component" value="Unassembled WGS sequence"/>
</dbReference>
<comment type="caution">
    <text evidence="2">The sequence shown here is derived from an EMBL/GenBank/DDBJ whole genome shotgun (WGS) entry which is preliminary data.</text>
</comment>
<dbReference type="PANTHER" id="PTHR35535:SF1">
    <property type="entry name" value="HEAT SHOCK PROTEIN HSLJ"/>
    <property type="match status" value="1"/>
</dbReference>
<dbReference type="InterPro" id="IPR053147">
    <property type="entry name" value="Hsp_HslJ-like"/>
</dbReference>
<sequence length="139" mass="15978">MKKILFLSVLILAISACKSGKTEDQKKYSSTFEDKEYQLLTIEDRNVEDMDLDMRINTEQNSVSGESGCNNYQFTYNLEEENLDLGYGVATKMYCEETMEIENAFFGAASKVKHFSQTDSMLYFLDKEGKVVLKAKERK</sequence>
<dbReference type="EMBL" id="BMGM01000007">
    <property type="protein sequence ID" value="GGE38146.1"/>
    <property type="molecule type" value="Genomic_DNA"/>
</dbReference>
<protein>
    <recommendedName>
        <fullName evidence="1">DUF306 domain-containing protein</fullName>
    </recommendedName>
</protein>
<dbReference type="PANTHER" id="PTHR35535">
    <property type="entry name" value="HEAT SHOCK PROTEIN HSLJ"/>
    <property type="match status" value="1"/>
</dbReference>
<dbReference type="InterPro" id="IPR038670">
    <property type="entry name" value="HslJ-like_sf"/>
</dbReference>
<reference evidence="3" key="1">
    <citation type="journal article" date="2019" name="Int. J. Syst. Evol. Microbiol.">
        <title>The Global Catalogue of Microorganisms (GCM) 10K type strain sequencing project: providing services to taxonomists for standard genome sequencing and annotation.</title>
        <authorList>
            <consortium name="The Broad Institute Genomics Platform"/>
            <consortium name="The Broad Institute Genome Sequencing Center for Infectious Disease"/>
            <person name="Wu L."/>
            <person name="Ma J."/>
        </authorList>
    </citation>
    <scope>NUCLEOTIDE SEQUENCE [LARGE SCALE GENOMIC DNA]</scope>
    <source>
        <strain evidence="3">CGMCC 1.12931</strain>
    </source>
</reference>
<dbReference type="Gene3D" id="2.40.128.270">
    <property type="match status" value="1"/>
</dbReference>
<evidence type="ECO:0000259" key="1">
    <source>
        <dbReference type="Pfam" id="PF03724"/>
    </source>
</evidence>
<accession>A0ABQ1SG29</accession>
<evidence type="ECO:0000313" key="2">
    <source>
        <dbReference type="EMBL" id="GGE38146.1"/>
    </source>
</evidence>
<dbReference type="PROSITE" id="PS51257">
    <property type="entry name" value="PROKAR_LIPOPROTEIN"/>
    <property type="match status" value="1"/>
</dbReference>
<gene>
    <name evidence="2" type="ORF">GCM10010832_18000</name>
</gene>
<evidence type="ECO:0000313" key="3">
    <source>
        <dbReference type="Proteomes" id="UP000599179"/>
    </source>
</evidence>
<dbReference type="RefSeq" id="WP_188458779.1">
    <property type="nucleotide sequence ID" value="NZ_BMGM01000007.1"/>
</dbReference>
<name>A0ABQ1SG29_9FLAO</name>
<keyword evidence="3" id="KW-1185">Reference proteome</keyword>
<dbReference type="Pfam" id="PF03724">
    <property type="entry name" value="META"/>
    <property type="match status" value="1"/>
</dbReference>